<dbReference type="NCBIfam" id="TIGR01200">
    <property type="entry name" value="GLPGLI"/>
    <property type="match status" value="1"/>
</dbReference>
<dbReference type="RefSeq" id="WP_079714861.1">
    <property type="nucleotide sequence ID" value="NZ_FUYS01000001.1"/>
</dbReference>
<keyword evidence="2" id="KW-1185">Reference proteome</keyword>
<name>A0A1T4ZUZ3_9SPHI</name>
<dbReference type="OrthoDB" id="1440774at2"/>
<evidence type="ECO:0000313" key="1">
    <source>
        <dbReference type="EMBL" id="SKB26417.1"/>
    </source>
</evidence>
<protein>
    <submittedName>
        <fullName evidence="1">GLPGLI family protein</fullName>
    </submittedName>
</protein>
<reference evidence="1 2" key="1">
    <citation type="submission" date="2017-02" db="EMBL/GenBank/DDBJ databases">
        <authorList>
            <person name="Peterson S.W."/>
        </authorList>
    </citation>
    <scope>NUCLEOTIDE SEQUENCE [LARGE SCALE GENOMIC DNA]</scope>
    <source>
        <strain evidence="1 2">DSM 22899</strain>
    </source>
</reference>
<organism evidence="1 2">
    <name type="scientific">Parapedobacter luteus</name>
    <dbReference type="NCBI Taxonomy" id="623280"/>
    <lineage>
        <taxon>Bacteria</taxon>
        <taxon>Pseudomonadati</taxon>
        <taxon>Bacteroidota</taxon>
        <taxon>Sphingobacteriia</taxon>
        <taxon>Sphingobacteriales</taxon>
        <taxon>Sphingobacteriaceae</taxon>
        <taxon>Parapedobacter</taxon>
    </lineage>
</organism>
<dbReference type="AlphaFoldDB" id="A0A1T4ZUZ3"/>
<gene>
    <name evidence="1" type="ORF">SAMN05660226_00113</name>
</gene>
<accession>A0A1T4ZUZ3</accession>
<dbReference type="Proteomes" id="UP000190541">
    <property type="component" value="Unassembled WGS sequence"/>
</dbReference>
<sequence length="279" mass="32807">MFRYVVSLFGIPFSLLFAQEKEELRFNHQVIYKATYQTDSSNEASRKEIGMELLLNDEVSLFRSIRKGQRDSAFFAEKKVQIGMIHLTPVHKFNYQIVKRGDQIKTYDSPFGINLQGVDEIYYYDEPRDMLEWQIKEDTLRIGKLFCQRADVYFGKRHWIAWFAPEIPIPDGPYKFCGLPGLIVSIADTKGHWQFDLTNIRSVEKVVVLNFQSWYKFVPATKEKLFRERRQFQNSLVANMEAAGADFSHPASAEYTHERGRKEYSKRLADDNNWIELYP</sequence>
<dbReference type="InterPro" id="IPR005901">
    <property type="entry name" value="GLPGLI"/>
</dbReference>
<dbReference type="Pfam" id="PF09697">
    <property type="entry name" value="Porph_ging"/>
    <property type="match status" value="1"/>
</dbReference>
<proteinExistence type="predicted"/>
<dbReference type="EMBL" id="FUYS01000001">
    <property type="protein sequence ID" value="SKB26417.1"/>
    <property type="molecule type" value="Genomic_DNA"/>
</dbReference>
<evidence type="ECO:0000313" key="2">
    <source>
        <dbReference type="Proteomes" id="UP000190541"/>
    </source>
</evidence>
<dbReference type="STRING" id="623280.SAMN05660226_00113"/>